<dbReference type="EMBL" id="JAJGCB010000006">
    <property type="protein sequence ID" value="KAJ8992119.1"/>
    <property type="molecule type" value="Genomic_DNA"/>
</dbReference>
<dbReference type="Proteomes" id="UP001161757">
    <property type="component" value="Unassembled WGS sequence"/>
</dbReference>
<evidence type="ECO:0000313" key="2">
    <source>
        <dbReference type="Proteomes" id="UP001161757"/>
    </source>
</evidence>
<organism evidence="1 2">
    <name type="scientific">Exophiala dermatitidis</name>
    <name type="common">Black yeast-like fungus</name>
    <name type="synonym">Wangiella dermatitidis</name>
    <dbReference type="NCBI Taxonomy" id="5970"/>
    <lineage>
        <taxon>Eukaryota</taxon>
        <taxon>Fungi</taxon>
        <taxon>Dikarya</taxon>
        <taxon>Ascomycota</taxon>
        <taxon>Pezizomycotina</taxon>
        <taxon>Eurotiomycetes</taxon>
        <taxon>Chaetothyriomycetidae</taxon>
        <taxon>Chaetothyriales</taxon>
        <taxon>Herpotrichiellaceae</taxon>
        <taxon>Exophiala</taxon>
    </lineage>
</organism>
<reference evidence="1" key="1">
    <citation type="submission" date="2023-01" db="EMBL/GenBank/DDBJ databases">
        <title>Exophiala dermititidis isolated from Cystic Fibrosis Patient.</title>
        <authorList>
            <person name="Kurbessoian T."/>
            <person name="Crocker A."/>
            <person name="Murante D."/>
            <person name="Hogan D.A."/>
            <person name="Stajich J.E."/>
        </authorList>
    </citation>
    <scope>NUCLEOTIDE SEQUENCE</scope>
    <source>
        <strain evidence="1">Ex8</strain>
    </source>
</reference>
<dbReference type="AlphaFoldDB" id="A0AAN6EW45"/>
<evidence type="ECO:0000313" key="1">
    <source>
        <dbReference type="EMBL" id="KAJ8992119.1"/>
    </source>
</evidence>
<sequence length="114" mass="12839">MTVLLRHDALAAWRLPSHAHTVPHRQSKSNRRRSALDGHITANVHGQVPDQIDATRLSTVQKLSMYFPFSFSNPLEHSSTLTNLPPPQAVGHVYVSVLCHMKKEEKESMPAFTF</sequence>
<comment type="caution">
    <text evidence="1">The sequence shown here is derived from an EMBL/GenBank/DDBJ whole genome shotgun (WGS) entry which is preliminary data.</text>
</comment>
<accession>A0AAN6EW45</accession>
<proteinExistence type="predicted"/>
<gene>
    <name evidence="1" type="ORF">HRR80_004015</name>
</gene>
<name>A0AAN6EW45_EXODE</name>
<protein>
    <submittedName>
        <fullName evidence="1">Uncharacterized protein</fullName>
    </submittedName>
</protein>